<dbReference type="AlphaFoldDB" id="A0A9P4UBX1"/>
<dbReference type="OrthoDB" id="3799424at2759"/>
<evidence type="ECO:0000313" key="1">
    <source>
        <dbReference type="EMBL" id="KAF2446074.1"/>
    </source>
</evidence>
<protein>
    <submittedName>
        <fullName evidence="1">Uncharacterized protein</fullName>
    </submittedName>
</protein>
<comment type="caution">
    <text evidence="1">The sequence shown here is derived from an EMBL/GenBank/DDBJ whole genome shotgun (WGS) entry which is preliminary data.</text>
</comment>
<organism evidence="1 2">
    <name type="scientific">Karstenula rhodostoma CBS 690.94</name>
    <dbReference type="NCBI Taxonomy" id="1392251"/>
    <lineage>
        <taxon>Eukaryota</taxon>
        <taxon>Fungi</taxon>
        <taxon>Dikarya</taxon>
        <taxon>Ascomycota</taxon>
        <taxon>Pezizomycotina</taxon>
        <taxon>Dothideomycetes</taxon>
        <taxon>Pleosporomycetidae</taxon>
        <taxon>Pleosporales</taxon>
        <taxon>Massarineae</taxon>
        <taxon>Didymosphaeriaceae</taxon>
        <taxon>Karstenula</taxon>
    </lineage>
</organism>
<dbReference type="Proteomes" id="UP000799764">
    <property type="component" value="Unassembled WGS sequence"/>
</dbReference>
<evidence type="ECO:0000313" key="2">
    <source>
        <dbReference type="Proteomes" id="UP000799764"/>
    </source>
</evidence>
<accession>A0A9P4UBX1</accession>
<proteinExistence type="predicted"/>
<keyword evidence="2" id="KW-1185">Reference proteome</keyword>
<name>A0A9P4UBX1_9PLEO</name>
<reference evidence="1" key="1">
    <citation type="journal article" date="2020" name="Stud. Mycol.">
        <title>101 Dothideomycetes genomes: a test case for predicting lifestyles and emergence of pathogens.</title>
        <authorList>
            <person name="Haridas S."/>
            <person name="Albert R."/>
            <person name="Binder M."/>
            <person name="Bloem J."/>
            <person name="Labutti K."/>
            <person name="Salamov A."/>
            <person name="Andreopoulos B."/>
            <person name="Baker S."/>
            <person name="Barry K."/>
            <person name="Bills G."/>
            <person name="Bluhm B."/>
            <person name="Cannon C."/>
            <person name="Castanera R."/>
            <person name="Culley D."/>
            <person name="Daum C."/>
            <person name="Ezra D."/>
            <person name="Gonzalez J."/>
            <person name="Henrissat B."/>
            <person name="Kuo A."/>
            <person name="Liang C."/>
            <person name="Lipzen A."/>
            <person name="Lutzoni F."/>
            <person name="Magnuson J."/>
            <person name="Mondo S."/>
            <person name="Nolan M."/>
            <person name="Ohm R."/>
            <person name="Pangilinan J."/>
            <person name="Park H.-J."/>
            <person name="Ramirez L."/>
            <person name="Alfaro M."/>
            <person name="Sun H."/>
            <person name="Tritt A."/>
            <person name="Yoshinaga Y."/>
            <person name="Zwiers L.-H."/>
            <person name="Turgeon B."/>
            <person name="Goodwin S."/>
            <person name="Spatafora J."/>
            <person name="Crous P."/>
            <person name="Grigoriev I."/>
        </authorList>
    </citation>
    <scope>NUCLEOTIDE SEQUENCE</scope>
    <source>
        <strain evidence="1">CBS 690.94</strain>
    </source>
</reference>
<gene>
    <name evidence="1" type="ORF">P171DRAFT_483453</name>
</gene>
<dbReference type="EMBL" id="MU001498">
    <property type="protein sequence ID" value="KAF2446074.1"/>
    <property type="molecule type" value="Genomic_DNA"/>
</dbReference>
<sequence>MALLGLGQFAAWIPTYLAVERGTCAQARAIHFALSYVVLSECEFFRVCWEWHHGNRRFNLESLLAAEREASNDADFCERRDFGSFDHCIPKPPAPRPEDDWMSIRRIVDFVAPGLLAYGFQLACGCFNYPVKRLVNPNPQGDGFPLFFKGFYQVFFTPRYWILGLLDLILQRPIRVLHGMLFWLARGWVERAWNTWYS</sequence>